<protein>
    <recommendedName>
        <fullName evidence="3">Pyrrolo-quinoline quinone repeat domain-containing protein</fullName>
    </recommendedName>
</protein>
<feature type="region of interest" description="Disordered" evidence="1">
    <location>
        <begin position="1"/>
        <end position="50"/>
    </location>
</feature>
<keyword evidence="2" id="KW-1133">Transmembrane helix</keyword>
<dbReference type="AlphaFoldDB" id="A0A0A0BQU3"/>
<dbReference type="Pfam" id="PF13360">
    <property type="entry name" value="PQQ_2"/>
    <property type="match status" value="1"/>
</dbReference>
<dbReference type="SUPFAM" id="SSF50969">
    <property type="entry name" value="YVTN repeat-like/Quinoprotein amine dehydrogenase"/>
    <property type="match status" value="1"/>
</dbReference>
<dbReference type="Proteomes" id="UP000029839">
    <property type="component" value="Unassembled WGS sequence"/>
</dbReference>
<feature type="compositionally biased region" description="Low complexity" evidence="1">
    <location>
        <begin position="12"/>
        <end position="25"/>
    </location>
</feature>
<reference evidence="4 5" key="1">
    <citation type="submission" date="2013-08" db="EMBL/GenBank/DDBJ databases">
        <title>Genome sequencing of Cellulomonas carbonis T26.</title>
        <authorList>
            <person name="Chen F."/>
            <person name="Li Y."/>
            <person name="Wang G."/>
        </authorList>
    </citation>
    <scope>NUCLEOTIDE SEQUENCE [LARGE SCALE GENOMIC DNA]</scope>
    <source>
        <strain evidence="4 5">T26</strain>
    </source>
</reference>
<comment type="caution">
    <text evidence="4">The sequence shown here is derived from an EMBL/GenBank/DDBJ whole genome shotgun (WGS) entry which is preliminary data.</text>
</comment>
<evidence type="ECO:0000313" key="5">
    <source>
        <dbReference type="Proteomes" id="UP000029839"/>
    </source>
</evidence>
<evidence type="ECO:0000256" key="1">
    <source>
        <dbReference type="SAM" id="MobiDB-lite"/>
    </source>
</evidence>
<evidence type="ECO:0000313" key="4">
    <source>
        <dbReference type="EMBL" id="KGM10336.1"/>
    </source>
</evidence>
<dbReference type="EMBL" id="AXCY01000054">
    <property type="protein sequence ID" value="KGM10336.1"/>
    <property type="molecule type" value="Genomic_DNA"/>
</dbReference>
<organism evidence="4 5">
    <name type="scientific">Cellulomonas carbonis T26</name>
    <dbReference type="NCBI Taxonomy" id="947969"/>
    <lineage>
        <taxon>Bacteria</taxon>
        <taxon>Bacillati</taxon>
        <taxon>Actinomycetota</taxon>
        <taxon>Actinomycetes</taxon>
        <taxon>Micrococcales</taxon>
        <taxon>Cellulomonadaceae</taxon>
        <taxon>Cellulomonas</taxon>
    </lineage>
</organism>
<name>A0A0A0BQU3_9CELL</name>
<keyword evidence="5" id="KW-1185">Reference proteome</keyword>
<keyword evidence="2" id="KW-0472">Membrane</keyword>
<keyword evidence="2" id="KW-0812">Transmembrane</keyword>
<proteinExistence type="predicted"/>
<sequence length="473" mass="48809">MVVVELTDADDVPTSPSAPSAADASGPGGGTPSAVPGTSDRARRRGRHGGRRTGVLALAAALAVGAVVGANVVEQRAEAARRAALVDLPGVVAPLPSAPVELWRATGWSEADVVGDALLVQGDDGGAELRDVGTGAVRAAVGGDGRTCTVVAASAIPSVEPSSLVSCRTQQPDASGGYAVNLVDADGAALASVVLPGEVLLEQQVDDDVVHVVRTADGSVQVRRTDPVTGDERWVHRSSMRAGDDAWAVVAVDRVLVMGADSARSAVALDDGAEVARTDGDGVVVLDVLPDGRRLEAVLALRTRMRVSSPDGEVLFEEEGGPATYSLDPAAREVVLRDLTGPGLRVHDLASGDVVWTIEDDDVWPVLHLADALVVRADDELQGWDPRTGQRLWTRELLPSPWSVLGPESVLTDGARVLVPELTVEGARLVAVDLASGEDSWRVPLPEAADRVVAARGRVLVLGGGDVVVLGAP</sequence>
<evidence type="ECO:0000259" key="3">
    <source>
        <dbReference type="Pfam" id="PF13360"/>
    </source>
</evidence>
<dbReference type="InterPro" id="IPR015943">
    <property type="entry name" value="WD40/YVTN_repeat-like_dom_sf"/>
</dbReference>
<feature type="transmembrane region" description="Helical" evidence="2">
    <location>
        <begin position="53"/>
        <end position="73"/>
    </location>
</feature>
<evidence type="ECO:0000256" key="2">
    <source>
        <dbReference type="SAM" id="Phobius"/>
    </source>
</evidence>
<accession>A0A0A0BQU3</accession>
<reference evidence="4 5" key="2">
    <citation type="journal article" date="2015" name="Stand. Genomic Sci.">
        <title>Draft genome sequence of Cellulomonas carbonis T26(T) and comparative analysis of six Cellulomonas genomes.</title>
        <authorList>
            <person name="Zhuang W."/>
            <person name="Zhang S."/>
            <person name="Xia X."/>
            <person name="Wang G."/>
        </authorList>
    </citation>
    <scope>NUCLEOTIDE SEQUENCE [LARGE SCALE GENOMIC DNA]</scope>
    <source>
        <strain evidence="4 5">T26</strain>
    </source>
</reference>
<dbReference type="Gene3D" id="2.130.10.10">
    <property type="entry name" value="YVTN repeat-like/Quinoprotein amine dehydrogenase"/>
    <property type="match status" value="1"/>
</dbReference>
<feature type="domain" description="Pyrrolo-quinoline quinone repeat" evidence="3">
    <location>
        <begin position="345"/>
        <end position="469"/>
    </location>
</feature>
<gene>
    <name evidence="4" type="ORF">N868_09320</name>
</gene>
<dbReference type="InterPro" id="IPR011044">
    <property type="entry name" value="Quino_amine_DH_bsu"/>
</dbReference>
<dbReference type="InterPro" id="IPR002372">
    <property type="entry name" value="PQQ_rpt_dom"/>
</dbReference>